<sequence>LNEITVLNKYNFNHKVSCRCLLNLLHLLFRMKVFGVLVVTIQLALSHAALDWLDAVIIDNYNAENIAEAQFQGNQISEVSLHEEPLPPPPDVKDAAKYARYIVHYSSWGSLSHISWQPFTTALPIARAYSISDGPIGKGNGVPYFLMTIRDNEMQDIVKDPRASLTCSLAQSNFCRDKAYDPEDPRCSQVILTGKFAFIPNNTAEWKIAENAMYSRHPIMKTWPKSHDWQFAKLFIRRILLVNYFGGNKYPSVESYFKADPVVYSEENPFNNVNFS</sequence>
<dbReference type="GO" id="GO:0005615">
    <property type="term" value="C:extracellular space"/>
    <property type="evidence" value="ECO:0007669"/>
    <property type="project" value="TreeGrafter"/>
</dbReference>
<dbReference type="GO" id="GO:0012505">
    <property type="term" value="C:endomembrane system"/>
    <property type="evidence" value="ECO:0007669"/>
    <property type="project" value="UniProtKB-ARBA"/>
</dbReference>
<keyword evidence="5" id="KW-0325">Glycoprotein</keyword>
<dbReference type="Pfam" id="PF13883">
    <property type="entry name" value="CREG_beta-barrel"/>
    <property type="match status" value="1"/>
</dbReference>
<dbReference type="InterPro" id="IPR055343">
    <property type="entry name" value="CREG_beta-barrel"/>
</dbReference>
<name>A0A1B6CBI3_9HEMI</name>
<keyword evidence="4" id="KW-0732">Signal</keyword>
<dbReference type="FunFam" id="2.30.110.10:FF:000004">
    <property type="entry name" value="Cellular repressor of E1A-stimulated genes 1"/>
    <property type="match status" value="1"/>
</dbReference>
<evidence type="ECO:0000256" key="1">
    <source>
        <dbReference type="ARBA" id="ARBA00004613"/>
    </source>
</evidence>
<feature type="non-terminal residue" evidence="7">
    <location>
        <position position="1"/>
    </location>
</feature>
<dbReference type="PANTHER" id="PTHR13343">
    <property type="entry name" value="CREG1 PROTEIN"/>
    <property type="match status" value="1"/>
</dbReference>
<organism evidence="7">
    <name type="scientific">Clastoptera arizonana</name>
    <name type="common">Arizona spittle bug</name>
    <dbReference type="NCBI Taxonomy" id="38151"/>
    <lineage>
        <taxon>Eukaryota</taxon>
        <taxon>Metazoa</taxon>
        <taxon>Ecdysozoa</taxon>
        <taxon>Arthropoda</taxon>
        <taxon>Hexapoda</taxon>
        <taxon>Insecta</taxon>
        <taxon>Pterygota</taxon>
        <taxon>Neoptera</taxon>
        <taxon>Paraneoptera</taxon>
        <taxon>Hemiptera</taxon>
        <taxon>Auchenorrhyncha</taxon>
        <taxon>Cercopoidea</taxon>
        <taxon>Clastopteridae</taxon>
        <taxon>Clastoptera</taxon>
    </lineage>
</organism>
<evidence type="ECO:0000256" key="5">
    <source>
        <dbReference type="ARBA" id="ARBA00023180"/>
    </source>
</evidence>
<dbReference type="AlphaFoldDB" id="A0A1B6CBI3"/>
<evidence type="ECO:0000256" key="3">
    <source>
        <dbReference type="ARBA" id="ARBA00022525"/>
    </source>
</evidence>
<protein>
    <recommendedName>
        <fullName evidence="6">CREG-like beta-barrel domain-containing protein</fullName>
    </recommendedName>
</protein>
<accession>A0A1B6CBI3</accession>
<keyword evidence="3" id="KW-0964">Secreted</keyword>
<dbReference type="PANTHER" id="PTHR13343:SF17">
    <property type="entry name" value="CELLULAR REPRESSOR OF E1A-STIMULATED GENES, ISOFORM A"/>
    <property type="match status" value="1"/>
</dbReference>
<comment type="similarity">
    <text evidence="2">Belongs to the CREG family.</text>
</comment>
<dbReference type="InterPro" id="IPR012349">
    <property type="entry name" value="Split_barrel_FMN-bd"/>
</dbReference>
<dbReference type="SUPFAM" id="SSF50475">
    <property type="entry name" value="FMN-binding split barrel"/>
    <property type="match status" value="1"/>
</dbReference>
<comment type="subcellular location">
    <subcellularLocation>
        <location evidence="1">Secreted</location>
    </subcellularLocation>
</comment>
<dbReference type="EMBL" id="GEDC01026494">
    <property type="protein sequence ID" value="JAS10804.1"/>
    <property type="molecule type" value="Transcribed_RNA"/>
</dbReference>
<evidence type="ECO:0000256" key="4">
    <source>
        <dbReference type="ARBA" id="ARBA00022729"/>
    </source>
</evidence>
<evidence type="ECO:0000313" key="7">
    <source>
        <dbReference type="EMBL" id="JAS10804.1"/>
    </source>
</evidence>
<dbReference type="GO" id="GO:0005737">
    <property type="term" value="C:cytoplasm"/>
    <property type="evidence" value="ECO:0007669"/>
    <property type="project" value="UniProtKB-ARBA"/>
</dbReference>
<evidence type="ECO:0000256" key="2">
    <source>
        <dbReference type="ARBA" id="ARBA00009230"/>
    </source>
</evidence>
<feature type="domain" description="CREG-like beta-barrel" evidence="6">
    <location>
        <begin position="90"/>
        <end position="258"/>
    </location>
</feature>
<proteinExistence type="inferred from homology"/>
<reference evidence="7" key="1">
    <citation type="submission" date="2015-12" db="EMBL/GenBank/DDBJ databases">
        <title>De novo transcriptome assembly of four potential Pierce s Disease insect vectors from Arizona vineyards.</title>
        <authorList>
            <person name="Tassone E.E."/>
        </authorList>
    </citation>
    <scope>NUCLEOTIDE SEQUENCE</scope>
</reference>
<evidence type="ECO:0000259" key="6">
    <source>
        <dbReference type="Pfam" id="PF13883"/>
    </source>
</evidence>
<gene>
    <name evidence="7" type="ORF">g.10980</name>
</gene>
<dbReference type="Gene3D" id="2.30.110.10">
    <property type="entry name" value="Electron Transport, Fmn-binding Protein, Chain A"/>
    <property type="match status" value="1"/>
</dbReference>